<dbReference type="InterPro" id="IPR036378">
    <property type="entry name" value="FAS1_dom_sf"/>
</dbReference>
<name>A0A839UV19_9PROT</name>
<dbReference type="Pfam" id="PF02469">
    <property type="entry name" value="Fasciclin"/>
    <property type="match status" value="1"/>
</dbReference>
<evidence type="ECO:0000313" key="4">
    <source>
        <dbReference type="Proteomes" id="UP000557688"/>
    </source>
</evidence>
<protein>
    <submittedName>
        <fullName evidence="3">Fasciclin domain-containing protein</fullName>
    </submittedName>
    <submittedName>
        <fullName evidence="2">Putative surface protein with fasciclin (FAS1) repeats</fullName>
    </submittedName>
</protein>
<dbReference type="EMBL" id="JACHXV010000004">
    <property type="protein sequence ID" value="MBB3173626.1"/>
    <property type="molecule type" value="Genomic_DNA"/>
</dbReference>
<dbReference type="AlphaFoldDB" id="A0A839UV19"/>
<evidence type="ECO:0000313" key="5">
    <source>
        <dbReference type="Proteomes" id="UP000565205"/>
    </source>
</evidence>
<dbReference type="Proteomes" id="UP000565205">
    <property type="component" value="Unassembled WGS sequence"/>
</dbReference>
<evidence type="ECO:0000313" key="3">
    <source>
        <dbReference type="EMBL" id="NVN31884.1"/>
    </source>
</evidence>
<dbReference type="SUPFAM" id="SSF82153">
    <property type="entry name" value="FAS1 domain"/>
    <property type="match status" value="1"/>
</dbReference>
<dbReference type="Gene3D" id="2.30.180.10">
    <property type="entry name" value="FAS1 domain"/>
    <property type="match status" value="1"/>
</dbReference>
<reference evidence="2 4" key="2">
    <citation type="submission" date="2020-08" db="EMBL/GenBank/DDBJ databases">
        <title>Genomic Encyclopedia of Type Strains, Phase III (KMG-III): the genomes of soil and plant-associated and newly described type strains.</title>
        <authorList>
            <person name="Whitman W."/>
        </authorList>
    </citation>
    <scope>NUCLEOTIDE SEQUENCE [LARGE SCALE GENOMIC DNA]</scope>
    <source>
        <strain evidence="2 4">CECT 8088</strain>
    </source>
</reference>
<dbReference type="PROSITE" id="PS50213">
    <property type="entry name" value="FAS1"/>
    <property type="match status" value="1"/>
</dbReference>
<dbReference type="Proteomes" id="UP000557688">
    <property type="component" value="Unassembled WGS sequence"/>
</dbReference>
<comment type="caution">
    <text evidence="2">The sequence shown here is derived from an EMBL/GenBank/DDBJ whole genome shotgun (WGS) entry which is preliminary data.</text>
</comment>
<keyword evidence="4" id="KW-1185">Reference proteome</keyword>
<organism evidence="2 4">
    <name type="scientific">Endobacter medicaginis</name>
    <dbReference type="NCBI Taxonomy" id="1181271"/>
    <lineage>
        <taxon>Bacteria</taxon>
        <taxon>Pseudomonadati</taxon>
        <taxon>Pseudomonadota</taxon>
        <taxon>Alphaproteobacteria</taxon>
        <taxon>Acetobacterales</taxon>
        <taxon>Acetobacteraceae</taxon>
        <taxon>Endobacter</taxon>
    </lineage>
</organism>
<feature type="domain" description="FAS1" evidence="1">
    <location>
        <begin position="51"/>
        <end position="198"/>
    </location>
</feature>
<dbReference type="RefSeq" id="WP_176626485.1">
    <property type="nucleotide sequence ID" value="NZ_JABXXQ010000538.1"/>
</dbReference>
<dbReference type="InterPro" id="IPR000782">
    <property type="entry name" value="FAS1_domain"/>
</dbReference>
<dbReference type="PROSITE" id="PS51257">
    <property type="entry name" value="PROKAR_LIPOPROTEIN"/>
    <property type="match status" value="1"/>
</dbReference>
<accession>A0A839UV19</accession>
<evidence type="ECO:0000259" key="1">
    <source>
        <dbReference type="PROSITE" id="PS50213"/>
    </source>
</evidence>
<reference evidence="3 5" key="1">
    <citation type="submission" date="2020-06" db="EMBL/GenBank/DDBJ databases">
        <title>Description of novel acetic acid bacteria.</title>
        <authorList>
            <person name="Sombolestani A."/>
        </authorList>
    </citation>
    <scope>NUCLEOTIDE SEQUENCE [LARGE SCALE GENOMIC DNA]</scope>
    <source>
        <strain evidence="3 5">LMG 26838</strain>
    </source>
</reference>
<dbReference type="EMBL" id="JABXXQ010000538">
    <property type="protein sequence ID" value="NVN31884.1"/>
    <property type="molecule type" value="Genomic_DNA"/>
</dbReference>
<gene>
    <name evidence="2" type="ORF">FHR90_001449</name>
    <name evidence="3" type="ORF">HUK83_16275</name>
</gene>
<proteinExistence type="predicted"/>
<sequence>MAIWRAASLILAGGLIGAALSGCTSGIRQDPYLTANANRSTMIGDVAVYRDRPLAEGLSETLVFADYQELMQESGLYGTLRGRGPFTVLAVTNQGIESVPAEALDRVRTVPYRSALRRYLGYTVIEGDWPIEKLFQAIRRNHGAVVLRTFYKHDTITVRIDPATNRLLFTDGTGLTQSPVIVSVPTSNGTLYGLDQPIRPVAG</sequence>
<evidence type="ECO:0000313" key="2">
    <source>
        <dbReference type="EMBL" id="MBB3173626.1"/>
    </source>
</evidence>